<gene>
    <name evidence="6" type="ORF">KIMH_14300</name>
</gene>
<dbReference type="Gene3D" id="3.80.10.10">
    <property type="entry name" value="Ribonuclease Inhibitor"/>
    <property type="match status" value="1"/>
</dbReference>
<reference evidence="6 7" key="1">
    <citation type="journal article" date="2023" name="Microbiol. Spectr.">
        <title>Symbiosis of Carpenter Bees with Uncharacterized Lactic Acid Bacteria Showing NAD Auxotrophy.</title>
        <authorList>
            <person name="Kawasaki S."/>
            <person name="Ozawa K."/>
            <person name="Mori T."/>
            <person name="Yamamoto A."/>
            <person name="Ito M."/>
            <person name="Ohkuma M."/>
            <person name="Sakamoto M."/>
            <person name="Matsutani M."/>
        </authorList>
    </citation>
    <scope>NUCLEOTIDE SEQUENCE [LARGE SCALE GENOMIC DNA]</scope>
    <source>
        <strain evidence="6 7">KimH</strain>
    </source>
</reference>
<dbReference type="Pfam" id="PF09479">
    <property type="entry name" value="Flg_new"/>
    <property type="match status" value="3"/>
</dbReference>
<evidence type="ECO:0000313" key="6">
    <source>
        <dbReference type="EMBL" id="BDR55319.1"/>
    </source>
</evidence>
<dbReference type="EMBL" id="AP026800">
    <property type="protein sequence ID" value="BDR55319.1"/>
    <property type="molecule type" value="Genomic_DNA"/>
</dbReference>
<evidence type="ECO:0000313" key="7">
    <source>
        <dbReference type="Proteomes" id="UP001321748"/>
    </source>
</evidence>
<dbReference type="InterPro" id="IPR032675">
    <property type="entry name" value="LRR_dom_sf"/>
</dbReference>
<feature type="compositionally biased region" description="Polar residues" evidence="4">
    <location>
        <begin position="1004"/>
        <end position="1013"/>
    </location>
</feature>
<dbReference type="PANTHER" id="PTHR46652:SF3">
    <property type="entry name" value="LEUCINE-RICH REPEAT-CONTAINING PROTEIN 9"/>
    <property type="match status" value="1"/>
</dbReference>
<feature type="compositionally biased region" description="Basic and acidic residues" evidence="4">
    <location>
        <begin position="1026"/>
        <end position="1037"/>
    </location>
</feature>
<feature type="compositionally biased region" description="Low complexity" evidence="4">
    <location>
        <begin position="494"/>
        <end position="503"/>
    </location>
</feature>
<feature type="region of interest" description="Disordered" evidence="4">
    <location>
        <begin position="486"/>
        <end position="518"/>
    </location>
</feature>
<feature type="compositionally biased region" description="Low complexity" evidence="4">
    <location>
        <begin position="986"/>
        <end position="1003"/>
    </location>
</feature>
<dbReference type="SUPFAM" id="SSF52058">
    <property type="entry name" value="L domain-like"/>
    <property type="match status" value="1"/>
</dbReference>
<feature type="region of interest" description="Disordered" evidence="4">
    <location>
        <begin position="943"/>
        <end position="964"/>
    </location>
</feature>
<feature type="compositionally biased region" description="Low complexity" evidence="4">
    <location>
        <begin position="669"/>
        <end position="678"/>
    </location>
</feature>
<feature type="compositionally biased region" description="Polar residues" evidence="4">
    <location>
        <begin position="504"/>
        <end position="518"/>
    </location>
</feature>
<sequence>MNAYKQPGSANASVSISAIFTQEMQQLNASAMRDGFQSSPGELNLSGHNSIDSGNDRGYVAHLTNIEGIGNITGLTNLNLSYNDTGDPVNIPDVPALNDFSPLRNSTRLQRLNVDEDYLHYLSDTELRSFGGITSLEELSAEKNELTTAQLVTLASLSDIQHLKGLDLNVNRLDVLPQDTVDGFVGSLRNFSFDDNQVSEVDTLAALNATLTDLSFKRNQVRDVTELKQLTNLKNLHFDDNQVGLRDDNTMHASLANLGSLSQLSNVSFDRNHIYDMSGVYAAASNPSNTFSGVDQTIDLGIIGDAGFPLDVKNGQVSPNSYAEDPTDVQIDNVSDGTFNYDPVTGDLHWSSPRAGDYSFKFTKTIGVNPDGSPKVFNGTVKFGVRSSFIVDFLDSTSHKPADNAIIKSTTVRGSNSGLTSSEVPAGYTPGMTTVSRDMEFDDWYPADASGKAPDLNKPVFVPSNIVTDNMKLVAHWRAMPLVIADPNNGTSGQEQTTTTQKQMDGTNTAQSGNLTQPSKDHAVFQGWVDDNGNPVDLNHLPLIVNSSHEYDPIHIHAKWADLPKVNFDYNGGAGSVSQMQTKLSGGVVQLDGTLPTGKRAGYKFIEWTYTVNGTDNVNPNRLLHVGTNPNFTDVTVHAKWIKLPTVVIDKKNDGNFEDSGISTSVDVNNNNPKLNGNIPAPNPSDNPGMIFDEWRNLDGTPFDPDHLDAPKDGDGNYGEVKVVAHWVPAPKVHLDYKGGTSNPAPSVMDTSIQGKDFNLAGDLPTPAKDGYKFGGWVYKDTSTAVDPNKLDIKGNKRVGFNDAYVEAVWRKLPVLNLIPNGGSDVPPVIKTELNPDGSVKLSGVSSLPIPTPADSQHAFLCWIDSSGKAVTTDDVTFLPNANGDYTDVTLNGRWVKLPTVDFDSQGGTAVPSTDKTGLTDNHKIKLIDGKFPVPSRSGYDFEGWVDDNGNPVDPDDLPSTLSGDEYGKVHLIAKWRKVDNPKPSIPADPSDPIDSADSSQPDNGGTSDSTDSNRFDSIGNASESEVPRKSGKKSTDLAHTGSNVLSVVFLAVLLSVLAAVGLLLSRRRSRP</sequence>
<protein>
    <submittedName>
        <fullName evidence="6">Uncharacterized protein</fullName>
    </submittedName>
</protein>
<dbReference type="PANTHER" id="PTHR46652">
    <property type="entry name" value="LEUCINE-RICH REPEAT AND IQ DOMAIN-CONTAINING PROTEIN 1-RELATED"/>
    <property type="match status" value="1"/>
</dbReference>
<name>A0ABN6SH47_9BIFI</name>
<accession>A0ABN6SH47</accession>
<feature type="region of interest" description="Disordered" evidence="4">
    <location>
        <begin position="980"/>
        <end position="1038"/>
    </location>
</feature>
<organism evidence="6 7">
    <name type="scientific">Bombiscardovia apis</name>
    <dbReference type="NCBI Taxonomy" id="2932182"/>
    <lineage>
        <taxon>Bacteria</taxon>
        <taxon>Bacillati</taxon>
        <taxon>Actinomycetota</taxon>
        <taxon>Actinomycetes</taxon>
        <taxon>Bifidobacteriales</taxon>
        <taxon>Bifidobacteriaceae</taxon>
        <taxon>Bombiscardovia</taxon>
    </lineage>
</organism>
<evidence type="ECO:0000256" key="4">
    <source>
        <dbReference type="SAM" id="MobiDB-lite"/>
    </source>
</evidence>
<feature type="transmembrane region" description="Helical" evidence="5">
    <location>
        <begin position="1045"/>
        <end position="1065"/>
    </location>
</feature>
<dbReference type="InterPro" id="IPR013378">
    <property type="entry name" value="InlB-like_B-rpt"/>
</dbReference>
<evidence type="ECO:0000256" key="1">
    <source>
        <dbReference type="ARBA" id="ARBA00004196"/>
    </source>
</evidence>
<keyword evidence="2" id="KW-0433">Leucine-rich repeat</keyword>
<evidence type="ECO:0000256" key="2">
    <source>
        <dbReference type="ARBA" id="ARBA00022614"/>
    </source>
</evidence>
<dbReference type="Gene3D" id="2.60.40.4270">
    <property type="entry name" value="Listeria-Bacteroides repeat domain"/>
    <property type="match status" value="2"/>
</dbReference>
<keyword evidence="7" id="KW-1185">Reference proteome</keyword>
<feature type="region of interest" description="Disordered" evidence="4">
    <location>
        <begin position="663"/>
        <end position="684"/>
    </location>
</feature>
<evidence type="ECO:0000256" key="3">
    <source>
        <dbReference type="ARBA" id="ARBA00022737"/>
    </source>
</evidence>
<dbReference type="InterPro" id="IPR042229">
    <property type="entry name" value="Listeria/Bacterioides_rpt_sf"/>
</dbReference>
<dbReference type="InterPro" id="IPR050836">
    <property type="entry name" value="SDS22/Internalin_LRR"/>
</dbReference>
<evidence type="ECO:0000256" key="5">
    <source>
        <dbReference type="SAM" id="Phobius"/>
    </source>
</evidence>
<keyword evidence="5" id="KW-1133">Transmembrane helix</keyword>
<keyword evidence="3" id="KW-0677">Repeat</keyword>
<dbReference type="Proteomes" id="UP001321748">
    <property type="component" value="Chromosome"/>
</dbReference>
<keyword evidence="5" id="KW-0472">Membrane</keyword>
<comment type="subcellular location">
    <subcellularLocation>
        <location evidence="1">Cell envelope</location>
    </subcellularLocation>
</comment>
<keyword evidence="5" id="KW-0812">Transmembrane</keyword>
<proteinExistence type="predicted"/>